<dbReference type="AlphaFoldDB" id="A0A8T8T5F7"/>
<name>A0A8T8T5F7_9BASI</name>
<evidence type="ECO:0000256" key="1">
    <source>
        <dbReference type="SAM" id="MobiDB-lite"/>
    </source>
</evidence>
<feature type="compositionally biased region" description="Low complexity" evidence="1">
    <location>
        <begin position="152"/>
        <end position="170"/>
    </location>
</feature>
<protein>
    <submittedName>
        <fullName evidence="2">Uncharacterized protein</fullName>
    </submittedName>
</protein>
<proteinExistence type="predicted"/>
<reference evidence="2" key="2">
    <citation type="journal article" date="2019" name="IMA Fungus">
        <title>Genome sequencing and comparison of five Tilletia species to identify candidate genes for the detection of regulated species infecting wheat.</title>
        <authorList>
            <person name="Nguyen H.D.T."/>
            <person name="Sultana T."/>
            <person name="Kesanakurti P."/>
            <person name="Hambleton S."/>
        </authorList>
    </citation>
    <scope>NUCLEOTIDE SEQUENCE</scope>
    <source>
        <strain evidence="2">DAOMC 236416</strain>
    </source>
</reference>
<sequence length="225" mass="22971">AAAASVTGTSEERTTSATDSTSASSSRPREDWPSSSLATLLGRARTTGQSSGHDPQPLQPSQPDGLPPRTPTGATTSSSTQPNNIQPNPDTSSTQASDIPPNPDTQRTIPQVNTTSASALSQEEEADSVITPSADGIPTQKPGQEDANPVATPSEVPSTTQSTQSSSNPTGRKATSGGGTTSITPTSPSQPNPSDPGPSIDPKLRAAEDVTEEELKASNMQRLSS</sequence>
<feature type="compositionally biased region" description="Low complexity" evidence="1">
    <location>
        <begin position="15"/>
        <end position="26"/>
    </location>
</feature>
<dbReference type="EMBL" id="LWDF02000135">
    <property type="protein sequence ID" value="KAE8256333.1"/>
    <property type="molecule type" value="Genomic_DNA"/>
</dbReference>
<evidence type="ECO:0000313" key="3">
    <source>
        <dbReference type="Proteomes" id="UP000077521"/>
    </source>
</evidence>
<feature type="compositionally biased region" description="Basic and acidic residues" evidence="1">
    <location>
        <begin position="202"/>
        <end position="216"/>
    </location>
</feature>
<feature type="non-terminal residue" evidence="2">
    <location>
        <position position="1"/>
    </location>
</feature>
<feature type="compositionally biased region" description="Pro residues" evidence="1">
    <location>
        <begin position="57"/>
        <end position="70"/>
    </location>
</feature>
<reference evidence="2" key="1">
    <citation type="submission" date="2016-04" db="EMBL/GenBank/DDBJ databases">
        <authorList>
            <person name="Nguyen H.D."/>
            <person name="Samba Siva P."/>
            <person name="Cullis J."/>
            <person name="Levesque C.A."/>
            <person name="Hambleton S."/>
        </authorList>
    </citation>
    <scope>NUCLEOTIDE SEQUENCE</scope>
    <source>
        <strain evidence="2">DAOMC 236416</strain>
    </source>
</reference>
<organism evidence="2 3">
    <name type="scientific">Tilletia indica</name>
    <dbReference type="NCBI Taxonomy" id="43049"/>
    <lineage>
        <taxon>Eukaryota</taxon>
        <taxon>Fungi</taxon>
        <taxon>Dikarya</taxon>
        <taxon>Basidiomycota</taxon>
        <taxon>Ustilaginomycotina</taxon>
        <taxon>Exobasidiomycetes</taxon>
        <taxon>Tilletiales</taxon>
        <taxon>Tilletiaceae</taxon>
        <taxon>Tilletia</taxon>
    </lineage>
</organism>
<accession>A0A8T8T5F7</accession>
<keyword evidence="3" id="KW-1185">Reference proteome</keyword>
<evidence type="ECO:0000313" key="2">
    <source>
        <dbReference type="EMBL" id="KAE8256333.1"/>
    </source>
</evidence>
<feature type="region of interest" description="Disordered" evidence="1">
    <location>
        <begin position="1"/>
        <end position="225"/>
    </location>
</feature>
<feature type="compositionally biased region" description="Polar residues" evidence="1">
    <location>
        <begin position="72"/>
        <end position="97"/>
    </location>
</feature>
<dbReference type="Proteomes" id="UP000077521">
    <property type="component" value="Unassembled WGS sequence"/>
</dbReference>
<gene>
    <name evidence="2" type="ORF">A4X13_0g2702</name>
</gene>
<feature type="compositionally biased region" description="Polar residues" evidence="1">
    <location>
        <begin position="104"/>
        <end position="121"/>
    </location>
</feature>
<comment type="caution">
    <text evidence="2">The sequence shown here is derived from an EMBL/GenBank/DDBJ whole genome shotgun (WGS) entry which is preliminary data.</text>
</comment>